<dbReference type="PANTHER" id="PTHR22912">
    <property type="entry name" value="DISULFIDE OXIDOREDUCTASE"/>
    <property type="match status" value="1"/>
</dbReference>
<dbReference type="EMBL" id="SNRY01000774">
    <property type="protein sequence ID" value="KAA6336640.1"/>
    <property type="molecule type" value="Genomic_DNA"/>
</dbReference>
<keyword evidence="5" id="KW-0285">Flavoprotein</keyword>
<dbReference type="Gene3D" id="3.50.50.60">
    <property type="entry name" value="FAD/NAD(P)-binding domain"/>
    <property type="match status" value="2"/>
</dbReference>
<dbReference type="GO" id="GO:0006103">
    <property type="term" value="P:2-oxoglutarate metabolic process"/>
    <property type="evidence" value="ECO:0007669"/>
    <property type="project" value="TreeGrafter"/>
</dbReference>
<dbReference type="Pfam" id="PF07992">
    <property type="entry name" value="Pyr_redox_2"/>
    <property type="match status" value="1"/>
</dbReference>
<evidence type="ECO:0000259" key="11">
    <source>
        <dbReference type="Pfam" id="PF02852"/>
    </source>
</evidence>
<keyword evidence="7 13" id="KW-0560">Oxidoreductase</keyword>
<dbReference type="Gene3D" id="3.30.390.30">
    <property type="match status" value="1"/>
</dbReference>
<evidence type="ECO:0000256" key="4">
    <source>
        <dbReference type="ARBA" id="ARBA00022490"/>
    </source>
</evidence>
<dbReference type="InterPro" id="IPR023753">
    <property type="entry name" value="FAD/NAD-binding_dom"/>
</dbReference>
<dbReference type="SUPFAM" id="SSF51905">
    <property type="entry name" value="FAD/NAD(P)-binding domain"/>
    <property type="match status" value="1"/>
</dbReference>
<dbReference type="InterPro" id="IPR006258">
    <property type="entry name" value="Lipoamide_DH"/>
</dbReference>
<proteinExistence type="inferred from homology"/>
<evidence type="ECO:0000256" key="3">
    <source>
        <dbReference type="ARBA" id="ARBA00007532"/>
    </source>
</evidence>
<dbReference type="InterPro" id="IPR004099">
    <property type="entry name" value="Pyr_nucl-diS_OxRdtase_dimer"/>
</dbReference>
<protein>
    <submittedName>
        <fullName evidence="13">Dihydrolipoyl dehydrogenase</fullName>
        <ecNumber evidence="13">1.8.1.4</ecNumber>
    </submittedName>
</protein>
<gene>
    <name evidence="13" type="ORF">EZS27_015217</name>
</gene>
<dbReference type="SUPFAM" id="SSF55424">
    <property type="entry name" value="FAD/NAD-linked reductases, dimerisation (C-terminal) domain"/>
    <property type="match status" value="1"/>
</dbReference>
<dbReference type="PRINTS" id="PR00368">
    <property type="entry name" value="FADPNR"/>
</dbReference>
<feature type="domain" description="Pyridine nucleotide-disulphide oxidoreductase dimerisation" evidence="11">
    <location>
        <begin position="341"/>
        <end position="448"/>
    </location>
</feature>
<organism evidence="13">
    <name type="scientific">termite gut metagenome</name>
    <dbReference type="NCBI Taxonomy" id="433724"/>
    <lineage>
        <taxon>unclassified sequences</taxon>
        <taxon>metagenomes</taxon>
        <taxon>organismal metagenomes</taxon>
    </lineage>
</organism>
<evidence type="ECO:0000256" key="2">
    <source>
        <dbReference type="ARBA" id="ARBA00004496"/>
    </source>
</evidence>
<evidence type="ECO:0000313" key="13">
    <source>
        <dbReference type="EMBL" id="KAA6336640.1"/>
    </source>
</evidence>
<dbReference type="InterPro" id="IPR012999">
    <property type="entry name" value="Pyr_OxRdtase_I_AS"/>
</dbReference>
<evidence type="ECO:0000256" key="8">
    <source>
        <dbReference type="ARBA" id="ARBA00023027"/>
    </source>
</evidence>
<dbReference type="InterPro" id="IPR050151">
    <property type="entry name" value="Class-I_Pyr_Nuc-Dis_Oxidored"/>
</dbReference>
<dbReference type="GO" id="GO:0050660">
    <property type="term" value="F:flavin adenine dinucleotide binding"/>
    <property type="evidence" value="ECO:0007669"/>
    <property type="project" value="InterPro"/>
</dbReference>
<evidence type="ECO:0000256" key="9">
    <source>
        <dbReference type="ARBA" id="ARBA00023157"/>
    </source>
</evidence>
<evidence type="ECO:0000259" key="12">
    <source>
        <dbReference type="Pfam" id="PF07992"/>
    </source>
</evidence>
<keyword evidence="9" id="KW-1015">Disulfide bond</keyword>
<comment type="cofactor">
    <cofactor evidence="1">
        <name>FAD</name>
        <dbReference type="ChEBI" id="CHEBI:57692"/>
    </cofactor>
</comment>
<dbReference type="EC" id="1.8.1.4" evidence="13"/>
<evidence type="ECO:0000256" key="6">
    <source>
        <dbReference type="ARBA" id="ARBA00022827"/>
    </source>
</evidence>
<dbReference type="PANTHER" id="PTHR22912:SF217">
    <property type="entry name" value="DIHYDROLIPOYL DEHYDROGENASE"/>
    <property type="match status" value="1"/>
</dbReference>
<feature type="domain" description="FAD/NAD(P)-binding" evidence="12">
    <location>
        <begin position="6"/>
        <end position="322"/>
    </location>
</feature>
<name>A0A5J4RU89_9ZZZZ</name>
<comment type="caution">
    <text evidence="13">The sequence shown here is derived from an EMBL/GenBank/DDBJ whole genome shotgun (WGS) entry which is preliminary data.</text>
</comment>
<dbReference type="PROSITE" id="PS00076">
    <property type="entry name" value="PYRIDINE_REDOX_1"/>
    <property type="match status" value="1"/>
</dbReference>
<sequence>MENVKYNIAIIGGGPAGYTAAEVAGKAGMSVALFEKQNVGGVCLNEGCIPAKTLLYSAKTYDSARHASKYGVNASDVSFDLSKIIARKTKIVRKLVLGVKAKLASSQVTLIQGEAFIINANTVRCNEKTYECENMIVCTGSETFIPPIQGIETVPYWTHREALDNKELPASLTIIGGGVIGMEFASFFNSLGVQVTVIEMMEEILGSTDKELSAMLRSDYAKRGVNFLLNTKALEVSQTSEEISVFYENAEEMESVTSERLLMSVGRRPVTQGFGLENLNLEKTVCGCIKVNDRMQTSHPHVYVCGDLTGFSLLAHTAVREAEVAVHTLLGKEDKMNYRAVPGVVYTNPEIAGTGETEETLQEKGITYKVSKLPMTYAGRFTVENEGVNGVCKILSGEDDTILGVHLLGNPSSELITIACMAIELKLTSSTWKKVVFPHPTTGEILKECL</sequence>
<comment type="similarity">
    <text evidence="3">Belongs to the class-I pyridine nucleotide-disulfide oxidoreductase family.</text>
</comment>
<keyword evidence="6" id="KW-0274">FAD</keyword>
<comment type="subcellular location">
    <subcellularLocation>
        <location evidence="2">Cytoplasm</location>
    </subcellularLocation>
</comment>
<dbReference type="InterPro" id="IPR036188">
    <property type="entry name" value="FAD/NAD-bd_sf"/>
</dbReference>
<accession>A0A5J4RU89</accession>
<dbReference type="FunFam" id="3.30.390.30:FF:000001">
    <property type="entry name" value="Dihydrolipoyl dehydrogenase"/>
    <property type="match status" value="1"/>
</dbReference>
<dbReference type="GO" id="GO:0004148">
    <property type="term" value="F:dihydrolipoyl dehydrogenase (NADH) activity"/>
    <property type="evidence" value="ECO:0007669"/>
    <property type="project" value="UniProtKB-EC"/>
</dbReference>
<evidence type="ECO:0000256" key="5">
    <source>
        <dbReference type="ARBA" id="ARBA00022630"/>
    </source>
</evidence>
<evidence type="ECO:0000256" key="7">
    <source>
        <dbReference type="ARBA" id="ARBA00023002"/>
    </source>
</evidence>
<dbReference type="PRINTS" id="PR00411">
    <property type="entry name" value="PNDRDTASEI"/>
</dbReference>
<reference evidence="13" key="1">
    <citation type="submission" date="2019-03" db="EMBL/GenBank/DDBJ databases">
        <title>Single cell metagenomics reveals metabolic interactions within the superorganism composed of flagellate Streblomastix strix and complex community of Bacteroidetes bacteria on its surface.</title>
        <authorList>
            <person name="Treitli S.C."/>
            <person name="Kolisko M."/>
            <person name="Husnik F."/>
            <person name="Keeling P."/>
            <person name="Hampl V."/>
        </authorList>
    </citation>
    <scope>NUCLEOTIDE SEQUENCE</scope>
    <source>
        <strain evidence="13">STM</strain>
    </source>
</reference>
<keyword evidence="8" id="KW-0520">NAD</keyword>
<dbReference type="NCBIfam" id="TIGR01350">
    <property type="entry name" value="lipoamide_DH"/>
    <property type="match status" value="1"/>
</dbReference>
<dbReference type="PIRSF" id="PIRSF000350">
    <property type="entry name" value="Mercury_reductase_MerA"/>
    <property type="match status" value="1"/>
</dbReference>
<evidence type="ECO:0000256" key="1">
    <source>
        <dbReference type="ARBA" id="ARBA00001974"/>
    </source>
</evidence>
<keyword evidence="4" id="KW-0963">Cytoplasm</keyword>
<dbReference type="AlphaFoldDB" id="A0A5J4RU89"/>
<dbReference type="Pfam" id="PF02852">
    <property type="entry name" value="Pyr_redox_dim"/>
    <property type="match status" value="1"/>
</dbReference>
<dbReference type="GO" id="GO:0005737">
    <property type="term" value="C:cytoplasm"/>
    <property type="evidence" value="ECO:0007669"/>
    <property type="project" value="UniProtKB-SubCell"/>
</dbReference>
<dbReference type="InterPro" id="IPR016156">
    <property type="entry name" value="FAD/NAD-linked_Rdtase_dimer_sf"/>
</dbReference>
<keyword evidence="10" id="KW-0676">Redox-active center</keyword>
<dbReference type="InterPro" id="IPR001100">
    <property type="entry name" value="Pyr_nuc-diS_OxRdtase"/>
</dbReference>
<evidence type="ECO:0000256" key="10">
    <source>
        <dbReference type="ARBA" id="ARBA00023284"/>
    </source>
</evidence>